<dbReference type="Proteomes" id="UP001168575">
    <property type="component" value="Unassembled WGS sequence"/>
</dbReference>
<accession>A0AA43RI10</accession>
<dbReference type="Pfam" id="PF12668">
    <property type="entry name" value="DUF3791"/>
    <property type="match status" value="1"/>
</dbReference>
<evidence type="ECO:0000313" key="1">
    <source>
        <dbReference type="EMBL" id="MDO4842182.1"/>
    </source>
</evidence>
<reference evidence="1" key="1">
    <citation type="submission" date="2023-07" db="EMBL/GenBank/DDBJ databases">
        <title>Between Cages and Wild: Unraveling the Impact of Captivity on Animal Microbiomes and Antimicrobial Resistance.</title>
        <authorList>
            <person name="Schmartz G.P."/>
            <person name="Rehner J."/>
            <person name="Schuff M.J."/>
            <person name="Becker S.L."/>
            <person name="Kravczyk M."/>
            <person name="Gurevich A."/>
            <person name="Francke R."/>
            <person name="Mueller R."/>
            <person name="Keller V."/>
            <person name="Keller A."/>
        </authorList>
    </citation>
    <scope>NUCLEOTIDE SEQUENCE</scope>
    <source>
        <strain evidence="1">S12M_St_49</strain>
    </source>
</reference>
<name>A0AA43RI10_9ACTN</name>
<dbReference type="AlphaFoldDB" id="A0AA43RI10"/>
<gene>
    <name evidence="1" type="ORF">Q3982_05845</name>
</gene>
<organism evidence="1 2">
    <name type="scientific">Phoenicibacter congonensis</name>
    <dbReference type="NCBI Taxonomy" id="1944646"/>
    <lineage>
        <taxon>Bacteria</taxon>
        <taxon>Bacillati</taxon>
        <taxon>Actinomycetota</taxon>
        <taxon>Coriobacteriia</taxon>
        <taxon>Eggerthellales</taxon>
        <taxon>Eggerthellaceae</taxon>
        <taxon>Phoenicibacter</taxon>
    </lineage>
</organism>
<evidence type="ECO:0000313" key="2">
    <source>
        <dbReference type="Proteomes" id="UP001168575"/>
    </source>
</evidence>
<dbReference type="InterPro" id="IPR024269">
    <property type="entry name" value="DUF3791"/>
</dbReference>
<proteinExistence type="predicted"/>
<keyword evidence="2" id="KW-1185">Reference proteome</keyword>
<dbReference type="EMBL" id="JAUMVS010000109">
    <property type="protein sequence ID" value="MDO4842182.1"/>
    <property type="molecule type" value="Genomic_DNA"/>
</dbReference>
<sequence length="62" mass="7296">MSRESEFLIYCMERYRHYKSLSGKEVAELFGKSGADEYILKCYGALHTVGEEYLMNDIDEYI</sequence>
<comment type="caution">
    <text evidence="1">The sequence shown here is derived from an EMBL/GenBank/DDBJ whole genome shotgun (WGS) entry which is preliminary data.</text>
</comment>
<protein>
    <submittedName>
        <fullName evidence="1">DUF3791 domain-containing protein</fullName>
    </submittedName>
</protein>
<feature type="non-terminal residue" evidence="1">
    <location>
        <position position="62"/>
    </location>
</feature>